<dbReference type="GeneID" id="108562186"/>
<keyword evidence="1" id="KW-1185">Reference proteome</keyword>
<organism evidence="1 2">
    <name type="scientific">Nicrophorus vespilloides</name>
    <name type="common">Boreal carrion beetle</name>
    <dbReference type="NCBI Taxonomy" id="110193"/>
    <lineage>
        <taxon>Eukaryota</taxon>
        <taxon>Metazoa</taxon>
        <taxon>Ecdysozoa</taxon>
        <taxon>Arthropoda</taxon>
        <taxon>Hexapoda</taxon>
        <taxon>Insecta</taxon>
        <taxon>Pterygota</taxon>
        <taxon>Neoptera</taxon>
        <taxon>Endopterygota</taxon>
        <taxon>Coleoptera</taxon>
        <taxon>Polyphaga</taxon>
        <taxon>Staphyliniformia</taxon>
        <taxon>Silphidae</taxon>
        <taxon>Nicrophorinae</taxon>
        <taxon>Nicrophorus</taxon>
    </lineage>
</organism>
<dbReference type="PANTHER" id="PTHR44414:SF1">
    <property type="entry name" value="PROTEIN NEDD1"/>
    <property type="match status" value="1"/>
</dbReference>
<dbReference type="SUPFAM" id="SSF50978">
    <property type="entry name" value="WD40 repeat-like"/>
    <property type="match status" value="1"/>
</dbReference>
<evidence type="ECO:0000313" key="2">
    <source>
        <dbReference type="RefSeq" id="XP_017775931.1"/>
    </source>
</evidence>
<dbReference type="InterPro" id="IPR036322">
    <property type="entry name" value="WD40_repeat_dom_sf"/>
</dbReference>
<dbReference type="InterPro" id="IPR001680">
    <property type="entry name" value="WD40_rpt"/>
</dbReference>
<proteinExistence type="predicted"/>
<gene>
    <name evidence="2" type="primary">LOC108562186</name>
</gene>
<reference evidence="2" key="1">
    <citation type="submission" date="2025-08" db="UniProtKB">
        <authorList>
            <consortium name="RefSeq"/>
        </authorList>
    </citation>
    <scope>IDENTIFICATION</scope>
    <source>
        <tissue evidence="2">Whole Larva</tissue>
    </source>
</reference>
<dbReference type="InterPro" id="IPR052818">
    <property type="entry name" value="NEDD1_Spindle_Assembly"/>
</dbReference>
<dbReference type="SMART" id="SM00320">
    <property type="entry name" value="WD40"/>
    <property type="match status" value="5"/>
</dbReference>
<protein>
    <submittedName>
        <fullName evidence="2">Uncharacterized protein LOC108562186</fullName>
    </submittedName>
</protein>
<dbReference type="RefSeq" id="XP_017775931.1">
    <property type="nucleotide sequence ID" value="XM_017920442.1"/>
</dbReference>
<accession>A0ABM1MMY1</accession>
<dbReference type="InterPro" id="IPR015943">
    <property type="entry name" value="WD40/YVTN_repeat-like_dom_sf"/>
</dbReference>
<dbReference type="Gene3D" id="2.130.10.10">
    <property type="entry name" value="YVTN repeat-like/Quinoprotein amine dehydrogenase"/>
    <property type="match status" value="2"/>
</dbReference>
<evidence type="ECO:0000313" key="1">
    <source>
        <dbReference type="Proteomes" id="UP000695000"/>
    </source>
</evidence>
<dbReference type="PANTHER" id="PTHR44414">
    <property type="entry name" value="PROTEIN NEDD1"/>
    <property type="match status" value="1"/>
</dbReference>
<dbReference type="Pfam" id="PF00400">
    <property type="entry name" value="WD40"/>
    <property type="match status" value="1"/>
</dbReference>
<name>A0ABM1MMY1_NICVS</name>
<sequence>MLVTASNELKIHQWPDGSQEEPYSLGITSDVVCISWSKDNNFLIFLQEGGRPEILSLKDIANIKPIHIITAIDKATVAIFQRNTKRCVAIGTAAATVALYDTKTKSIGKLFTVSAPVTGLDFNVEDEYLAVACSNGMISFFNTLDENETGNFNLNSCPSVIRFHQNERNLLGAGCKDGTVAVIDIHEIVPMYMVKMHTAVVNGITFTAKQEVVISVGEDDKFCVHDIKQNVCVFRGHLSFPLTCCDVSPDGKHLVIGTNVGSILIYETKNYLSPLMNIDTHSQRVTFVRFSQKMPAQHNITSEHSIAAESSNHTEITAIAKVREENEFKSLYNKFINNSDDDTLKLLREDIVADIQKDAEQLHNQMRVHMDNLQDFIKKEFEKISTQMDEKWDLLNLISGNYKHSIEASEPPYENDCPIVLE</sequence>
<dbReference type="Proteomes" id="UP000695000">
    <property type="component" value="Unplaced"/>
</dbReference>